<accession>A0A0A9G285</accession>
<dbReference type="AlphaFoldDB" id="A0A0A9G285"/>
<feature type="compositionally biased region" description="Low complexity" evidence="1">
    <location>
        <begin position="20"/>
        <end position="36"/>
    </location>
</feature>
<organism evidence="2">
    <name type="scientific">Arundo donax</name>
    <name type="common">Giant reed</name>
    <name type="synonym">Donax arundinaceus</name>
    <dbReference type="NCBI Taxonomy" id="35708"/>
    <lineage>
        <taxon>Eukaryota</taxon>
        <taxon>Viridiplantae</taxon>
        <taxon>Streptophyta</taxon>
        <taxon>Embryophyta</taxon>
        <taxon>Tracheophyta</taxon>
        <taxon>Spermatophyta</taxon>
        <taxon>Magnoliopsida</taxon>
        <taxon>Liliopsida</taxon>
        <taxon>Poales</taxon>
        <taxon>Poaceae</taxon>
        <taxon>PACMAD clade</taxon>
        <taxon>Arundinoideae</taxon>
        <taxon>Arundineae</taxon>
        <taxon>Arundo</taxon>
    </lineage>
</organism>
<evidence type="ECO:0000256" key="1">
    <source>
        <dbReference type="SAM" id="MobiDB-lite"/>
    </source>
</evidence>
<sequence length="42" mass="4237">MAGTPTNTALESTDLRRTARAAMAPPAATATATAARIQTLPP</sequence>
<evidence type="ECO:0000313" key="2">
    <source>
        <dbReference type="EMBL" id="JAE14768.1"/>
    </source>
</evidence>
<feature type="compositionally biased region" description="Polar residues" evidence="1">
    <location>
        <begin position="1"/>
        <end position="11"/>
    </location>
</feature>
<feature type="region of interest" description="Disordered" evidence="1">
    <location>
        <begin position="1"/>
        <end position="42"/>
    </location>
</feature>
<dbReference type="EMBL" id="GBRH01183128">
    <property type="protein sequence ID" value="JAE14768.1"/>
    <property type="molecule type" value="Transcribed_RNA"/>
</dbReference>
<name>A0A0A9G285_ARUDO</name>
<reference evidence="2" key="1">
    <citation type="submission" date="2014-09" db="EMBL/GenBank/DDBJ databases">
        <authorList>
            <person name="Magalhaes I.L.F."/>
            <person name="Oliveira U."/>
            <person name="Santos F.R."/>
            <person name="Vidigal T.H.D.A."/>
            <person name="Brescovit A.D."/>
            <person name="Santos A.J."/>
        </authorList>
    </citation>
    <scope>NUCLEOTIDE SEQUENCE</scope>
    <source>
        <tissue evidence="2">Shoot tissue taken approximately 20 cm above the soil surface</tissue>
    </source>
</reference>
<proteinExistence type="predicted"/>
<protein>
    <submittedName>
        <fullName evidence="2">Uncharacterized protein</fullName>
    </submittedName>
</protein>
<reference evidence="2" key="2">
    <citation type="journal article" date="2015" name="Data Brief">
        <title>Shoot transcriptome of the giant reed, Arundo donax.</title>
        <authorList>
            <person name="Barrero R.A."/>
            <person name="Guerrero F.D."/>
            <person name="Moolhuijzen P."/>
            <person name="Goolsby J.A."/>
            <person name="Tidwell J."/>
            <person name="Bellgard S.E."/>
            <person name="Bellgard M.I."/>
        </authorList>
    </citation>
    <scope>NUCLEOTIDE SEQUENCE</scope>
    <source>
        <tissue evidence="2">Shoot tissue taken approximately 20 cm above the soil surface</tissue>
    </source>
</reference>